<comment type="caution">
    <text evidence="1">The sequence shown here is derived from an EMBL/GenBank/DDBJ whole genome shotgun (WGS) entry which is preliminary data.</text>
</comment>
<organism evidence="1 2">
    <name type="scientific">Hibiscus sabdariffa</name>
    <name type="common">roselle</name>
    <dbReference type="NCBI Taxonomy" id="183260"/>
    <lineage>
        <taxon>Eukaryota</taxon>
        <taxon>Viridiplantae</taxon>
        <taxon>Streptophyta</taxon>
        <taxon>Embryophyta</taxon>
        <taxon>Tracheophyta</taxon>
        <taxon>Spermatophyta</taxon>
        <taxon>Magnoliopsida</taxon>
        <taxon>eudicotyledons</taxon>
        <taxon>Gunneridae</taxon>
        <taxon>Pentapetalae</taxon>
        <taxon>rosids</taxon>
        <taxon>malvids</taxon>
        <taxon>Malvales</taxon>
        <taxon>Malvaceae</taxon>
        <taxon>Malvoideae</taxon>
        <taxon>Hibiscus</taxon>
    </lineage>
</organism>
<evidence type="ECO:0000313" key="2">
    <source>
        <dbReference type="Proteomes" id="UP001396334"/>
    </source>
</evidence>
<evidence type="ECO:0000313" key="1">
    <source>
        <dbReference type="EMBL" id="KAK8474538.1"/>
    </source>
</evidence>
<dbReference type="Proteomes" id="UP001396334">
    <property type="component" value="Unassembled WGS sequence"/>
</dbReference>
<protein>
    <submittedName>
        <fullName evidence="1">Uncharacterized protein</fullName>
    </submittedName>
</protein>
<dbReference type="EMBL" id="JBBPBN010002653">
    <property type="protein sequence ID" value="KAK8474538.1"/>
    <property type="molecule type" value="Genomic_DNA"/>
</dbReference>
<keyword evidence="2" id="KW-1185">Reference proteome</keyword>
<reference evidence="1 2" key="1">
    <citation type="journal article" date="2024" name="G3 (Bethesda)">
        <title>Genome assembly of Hibiscus sabdariffa L. provides insights into metabolisms of medicinal natural products.</title>
        <authorList>
            <person name="Kim T."/>
        </authorList>
    </citation>
    <scope>NUCLEOTIDE SEQUENCE [LARGE SCALE GENOMIC DNA]</scope>
    <source>
        <strain evidence="1">TK-2024</strain>
        <tissue evidence="1">Old leaves</tissue>
    </source>
</reference>
<gene>
    <name evidence="1" type="ORF">V6N11_069380</name>
</gene>
<accession>A0ABR1Z6A1</accession>
<name>A0ABR1Z6A1_9ROSI</name>
<sequence length="239" mass="27388">MIIDYGVGLAHYFGNFHVIHKAVRNLEEDLKTCCFTVMEIGDKGRIFSSLSTSYALPRSYFSIGSFYLCQPKVQSCKAAYLQLNVVKCGNLELASSPMFGLEKSVFPFLLPGEYIAAERFKIWVSFVFQIKFLWFLIHPTTVLVLINGVERVEPLAIISSLGLQGVKMRLAFGVKYIMISFYICYGAQTLFIFDELHAKETTPEYQTVAKSFNLMSFEYQDEFAHYFADDMQMDHPQEE</sequence>
<proteinExistence type="predicted"/>